<evidence type="ECO:0000313" key="5">
    <source>
        <dbReference type="EMBL" id="KEO72183.1"/>
    </source>
</evidence>
<feature type="binding site" evidence="4">
    <location>
        <position position="134"/>
    </location>
    <ligand>
        <name>D-ribulose 5-phosphate</name>
        <dbReference type="ChEBI" id="CHEBI:58121"/>
    </ligand>
</feature>
<evidence type="ECO:0000256" key="3">
    <source>
        <dbReference type="PIRSR" id="PIRSR005384-1"/>
    </source>
</evidence>
<dbReference type="SUPFAM" id="SSF89623">
    <property type="entry name" value="Ribose/Galactose isomerase RpiB/AlsB"/>
    <property type="match status" value="1"/>
</dbReference>
<feature type="binding site" evidence="4">
    <location>
        <begin position="68"/>
        <end position="72"/>
    </location>
    <ligand>
        <name>D-ribulose 5-phosphate</name>
        <dbReference type="ChEBI" id="CHEBI:58121"/>
    </ligand>
</feature>
<feature type="binding site" evidence="4">
    <location>
        <position position="101"/>
    </location>
    <ligand>
        <name>D-ribulose 5-phosphate</name>
        <dbReference type="ChEBI" id="CHEBI:58121"/>
    </ligand>
</feature>
<name>A0A074KX64_9BACT</name>
<dbReference type="PANTHER" id="PTHR30345:SF0">
    <property type="entry name" value="DNA DAMAGE-REPAIR_TOLERATION PROTEIN DRT102"/>
    <property type="match status" value="1"/>
</dbReference>
<comment type="caution">
    <text evidence="5">The sequence shown here is derived from an EMBL/GenBank/DDBJ whole genome shotgun (WGS) entry which is preliminary data.</text>
</comment>
<dbReference type="NCBIfam" id="NF004051">
    <property type="entry name" value="PRK05571.1"/>
    <property type="match status" value="1"/>
</dbReference>
<dbReference type="PIRSF" id="PIRSF005384">
    <property type="entry name" value="RpiB_LacA_B"/>
    <property type="match status" value="1"/>
</dbReference>
<dbReference type="EMBL" id="JMIH01000028">
    <property type="protein sequence ID" value="KEO72183.1"/>
    <property type="molecule type" value="Genomic_DNA"/>
</dbReference>
<dbReference type="InterPro" id="IPR004785">
    <property type="entry name" value="RpiB"/>
</dbReference>
<reference evidence="5 6" key="1">
    <citation type="submission" date="2014-04" db="EMBL/GenBank/DDBJ databases">
        <title>Characterization and application of a salt tolerant electro-active bacterium.</title>
        <authorList>
            <person name="Yang L."/>
            <person name="Wei S."/>
            <person name="Tay Q.X.M."/>
        </authorList>
    </citation>
    <scope>NUCLEOTIDE SEQUENCE [LARGE SCALE GENOMIC DNA]</scope>
    <source>
        <strain evidence="5 6">LY1</strain>
    </source>
</reference>
<dbReference type="AlphaFoldDB" id="A0A074KX64"/>
<feature type="binding site" evidence="4">
    <location>
        <position position="138"/>
    </location>
    <ligand>
        <name>D-ribulose 5-phosphate</name>
        <dbReference type="ChEBI" id="CHEBI:58121"/>
    </ligand>
</feature>
<feature type="binding site" evidence="4">
    <location>
        <begin position="10"/>
        <end position="11"/>
    </location>
    <ligand>
        <name>D-ribulose 5-phosphate</name>
        <dbReference type="ChEBI" id="CHEBI:58121"/>
    </ligand>
</feature>
<keyword evidence="2 5" id="KW-0413">Isomerase</keyword>
<dbReference type="RefSeq" id="WP_035078554.1">
    <property type="nucleotide sequence ID" value="NZ_JMIH01000028.1"/>
</dbReference>
<dbReference type="Pfam" id="PF02502">
    <property type="entry name" value="LacAB_rpiB"/>
    <property type="match status" value="1"/>
</dbReference>
<dbReference type="InterPro" id="IPR003500">
    <property type="entry name" value="RpiB_LacA_LacB"/>
</dbReference>
<gene>
    <name evidence="5" type="ORF">EL17_19960</name>
</gene>
<dbReference type="NCBIfam" id="TIGR00689">
    <property type="entry name" value="rpiB_lacA_lacB"/>
    <property type="match status" value="1"/>
</dbReference>
<dbReference type="PANTHER" id="PTHR30345">
    <property type="entry name" value="RIBOSE-5-PHOSPHATE ISOMERASE B"/>
    <property type="match status" value="1"/>
</dbReference>
<accession>A0A074KX64</accession>
<evidence type="ECO:0000256" key="4">
    <source>
        <dbReference type="PIRSR" id="PIRSR005384-2"/>
    </source>
</evidence>
<dbReference type="InterPro" id="IPR036569">
    <property type="entry name" value="RpiB_LacA_LacB_sf"/>
</dbReference>
<comment type="similarity">
    <text evidence="1">Belongs to the LacAB/RpiB family.</text>
</comment>
<evidence type="ECO:0000313" key="6">
    <source>
        <dbReference type="Proteomes" id="UP000027821"/>
    </source>
</evidence>
<organism evidence="5 6">
    <name type="scientific">Anditalea andensis</name>
    <dbReference type="NCBI Taxonomy" id="1048983"/>
    <lineage>
        <taxon>Bacteria</taxon>
        <taxon>Pseudomonadati</taxon>
        <taxon>Bacteroidota</taxon>
        <taxon>Cytophagia</taxon>
        <taxon>Cytophagales</taxon>
        <taxon>Cytophagaceae</taxon>
        <taxon>Anditalea</taxon>
    </lineage>
</organism>
<dbReference type="eggNOG" id="COG0698">
    <property type="taxonomic scope" value="Bacteria"/>
</dbReference>
<dbReference type="GO" id="GO:0004751">
    <property type="term" value="F:ribose-5-phosphate isomerase activity"/>
    <property type="evidence" value="ECO:0007669"/>
    <property type="project" value="TreeGrafter"/>
</dbReference>
<feature type="active site" description="Proton acceptor" evidence="3">
    <location>
        <position position="67"/>
    </location>
</feature>
<protein>
    <submittedName>
        <fullName evidence="5">Ribose 5-phosphate isomerase</fullName>
    </submittedName>
</protein>
<dbReference type="OrthoDB" id="1778624at2"/>
<proteinExistence type="inferred from homology"/>
<evidence type="ECO:0000256" key="2">
    <source>
        <dbReference type="ARBA" id="ARBA00023235"/>
    </source>
</evidence>
<feature type="binding site" evidence="4">
    <location>
        <position position="111"/>
    </location>
    <ligand>
        <name>D-ribulose 5-phosphate</name>
        <dbReference type="ChEBI" id="CHEBI:58121"/>
    </ligand>
</feature>
<dbReference type="STRING" id="1048983.EL17_19960"/>
<sequence length="145" mass="15803">MAIKLAIGGDHAGYEYKEKLIKSLLEAGYEVKDFGPDSNASVDYADYVHPLATAIESGEYLFGIVICGSGNGVAITANKHQGIRAALCWNEELAVLARSHNNANVLALPARFITFELAEKMVLTFLTTEFEGGRHQTRVDKIACR</sequence>
<dbReference type="Gene3D" id="3.40.1400.10">
    <property type="entry name" value="Sugar-phosphate isomerase, RpiB/LacA/LacB"/>
    <property type="match status" value="1"/>
</dbReference>
<keyword evidence="6" id="KW-1185">Reference proteome</keyword>
<dbReference type="NCBIfam" id="TIGR01120">
    <property type="entry name" value="rpiB"/>
    <property type="match status" value="1"/>
</dbReference>
<evidence type="ECO:0000256" key="1">
    <source>
        <dbReference type="ARBA" id="ARBA00008754"/>
    </source>
</evidence>
<dbReference type="GO" id="GO:0019316">
    <property type="term" value="P:D-allose catabolic process"/>
    <property type="evidence" value="ECO:0007669"/>
    <property type="project" value="TreeGrafter"/>
</dbReference>
<dbReference type="Proteomes" id="UP000027821">
    <property type="component" value="Unassembled WGS sequence"/>
</dbReference>
<feature type="active site" description="Proton donor" evidence="3">
    <location>
        <position position="100"/>
    </location>
</feature>
<dbReference type="GO" id="GO:0009052">
    <property type="term" value="P:pentose-phosphate shunt, non-oxidative branch"/>
    <property type="evidence" value="ECO:0007669"/>
    <property type="project" value="TreeGrafter"/>
</dbReference>